<dbReference type="EMBL" id="KN832986">
    <property type="protein sequence ID" value="KIM85109.1"/>
    <property type="molecule type" value="Genomic_DNA"/>
</dbReference>
<protein>
    <submittedName>
        <fullName evidence="1">Uncharacterized protein</fullName>
    </submittedName>
</protein>
<evidence type="ECO:0000313" key="1">
    <source>
        <dbReference type="EMBL" id="KIM85109.1"/>
    </source>
</evidence>
<reference evidence="1 2" key="1">
    <citation type="submission" date="2014-04" db="EMBL/GenBank/DDBJ databases">
        <authorList>
            <consortium name="DOE Joint Genome Institute"/>
            <person name="Kuo A."/>
            <person name="Tarkka M."/>
            <person name="Buscot F."/>
            <person name="Kohler A."/>
            <person name="Nagy L.G."/>
            <person name="Floudas D."/>
            <person name="Copeland A."/>
            <person name="Barry K.W."/>
            <person name="Cichocki N."/>
            <person name="Veneault-Fourrey C."/>
            <person name="LaButti K."/>
            <person name="Lindquist E.A."/>
            <person name="Lipzen A."/>
            <person name="Lundell T."/>
            <person name="Morin E."/>
            <person name="Murat C."/>
            <person name="Sun H."/>
            <person name="Tunlid A."/>
            <person name="Henrissat B."/>
            <person name="Grigoriev I.V."/>
            <person name="Hibbett D.S."/>
            <person name="Martin F."/>
            <person name="Nordberg H.P."/>
            <person name="Cantor M.N."/>
            <person name="Hua S.X."/>
        </authorList>
    </citation>
    <scope>NUCLEOTIDE SEQUENCE [LARGE SCALE GENOMIC DNA]</scope>
    <source>
        <strain evidence="1 2">F 1598</strain>
    </source>
</reference>
<dbReference type="HOGENOM" id="CLU_2942597_0_0_1"/>
<reference evidence="2" key="2">
    <citation type="submission" date="2015-01" db="EMBL/GenBank/DDBJ databases">
        <title>Evolutionary Origins and Diversification of the Mycorrhizal Mutualists.</title>
        <authorList>
            <consortium name="DOE Joint Genome Institute"/>
            <consortium name="Mycorrhizal Genomics Consortium"/>
            <person name="Kohler A."/>
            <person name="Kuo A."/>
            <person name="Nagy L.G."/>
            <person name="Floudas D."/>
            <person name="Copeland A."/>
            <person name="Barry K.W."/>
            <person name="Cichocki N."/>
            <person name="Veneault-Fourrey C."/>
            <person name="LaButti K."/>
            <person name="Lindquist E.A."/>
            <person name="Lipzen A."/>
            <person name="Lundell T."/>
            <person name="Morin E."/>
            <person name="Murat C."/>
            <person name="Riley R."/>
            <person name="Ohm R."/>
            <person name="Sun H."/>
            <person name="Tunlid A."/>
            <person name="Henrissat B."/>
            <person name="Grigoriev I.V."/>
            <person name="Hibbett D.S."/>
            <person name="Martin F."/>
        </authorList>
    </citation>
    <scope>NUCLEOTIDE SEQUENCE [LARGE SCALE GENOMIC DNA]</scope>
    <source>
        <strain evidence="2">F 1598</strain>
    </source>
</reference>
<organism evidence="1 2">
    <name type="scientific">Piloderma croceum (strain F 1598)</name>
    <dbReference type="NCBI Taxonomy" id="765440"/>
    <lineage>
        <taxon>Eukaryota</taxon>
        <taxon>Fungi</taxon>
        <taxon>Dikarya</taxon>
        <taxon>Basidiomycota</taxon>
        <taxon>Agaricomycotina</taxon>
        <taxon>Agaricomycetes</taxon>
        <taxon>Agaricomycetidae</taxon>
        <taxon>Atheliales</taxon>
        <taxon>Atheliaceae</taxon>
        <taxon>Piloderma</taxon>
    </lineage>
</organism>
<sequence>MFSVGMSGSREHSPAPCDIFQVPETQSYCITFCLVMQFNATNATCGRDRGEARQAQRSWT</sequence>
<evidence type="ECO:0000313" key="2">
    <source>
        <dbReference type="Proteomes" id="UP000054166"/>
    </source>
</evidence>
<keyword evidence="2" id="KW-1185">Reference proteome</keyword>
<dbReference type="Proteomes" id="UP000054166">
    <property type="component" value="Unassembled WGS sequence"/>
</dbReference>
<accession>A0A0C3FZF1</accession>
<gene>
    <name evidence="1" type="ORF">PILCRDRAFT_817967</name>
</gene>
<dbReference type="InParanoid" id="A0A0C3FZF1"/>
<name>A0A0C3FZF1_PILCF</name>
<dbReference type="AlphaFoldDB" id="A0A0C3FZF1"/>
<proteinExistence type="predicted"/>